<reference evidence="2 3" key="1">
    <citation type="submission" date="2019-06" db="EMBL/GenBank/DDBJ databases">
        <title>Sequencing the genomes of 1000 actinobacteria strains.</title>
        <authorList>
            <person name="Klenk H.-P."/>
        </authorList>
    </citation>
    <scope>NUCLEOTIDE SEQUENCE [LARGE SCALE GENOMIC DNA]</scope>
    <source>
        <strain evidence="2 3">DSM 45679</strain>
    </source>
</reference>
<dbReference type="AlphaFoldDB" id="A0A542DQW3"/>
<sequence>MVGVPSGQFAVNDRPDMDWFHATGCGLLAAVLFVLAIVLDSSSLDSIGLNVSLCIGGGIALLAVAVLFGTHAVAEQRKQQQQQGRHDRGLAG</sequence>
<proteinExistence type="predicted"/>
<accession>A0A542DQW3</accession>
<keyword evidence="3" id="KW-1185">Reference proteome</keyword>
<evidence type="ECO:0000313" key="3">
    <source>
        <dbReference type="Proteomes" id="UP000320876"/>
    </source>
</evidence>
<feature type="transmembrane region" description="Helical" evidence="1">
    <location>
        <begin position="20"/>
        <end position="39"/>
    </location>
</feature>
<evidence type="ECO:0000313" key="2">
    <source>
        <dbReference type="EMBL" id="TQJ05491.1"/>
    </source>
</evidence>
<keyword evidence="1" id="KW-1133">Transmembrane helix</keyword>
<keyword evidence="1" id="KW-0812">Transmembrane</keyword>
<dbReference type="Proteomes" id="UP000320876">
    <property type="component" value="Unassembled WGS sequence"/>
</dbReference>
<evidence type="ECO:0000256" key="1">
    <source>
        <dbReference type="SAM" id="Phobius"/>
    </source>
</evidence>
<dbReference type="EMBL" id="VFML01000001">
    <property type="protein sequence ID" value="TQJ05491.1"/>
    <property type="molecule type" value="Genomic_DNA"/>
</dbReference>
<comment type="caution">
    <text evidence="2">The sequence shown here is derived from an EMBL/GenBank/DDBJ whole genome shotgun (WGS) entry which is preliminary data.</text>
</comment>
<name>A0A542DQW3_AMYCI</name>
<gene>
    <name evidence="2" type="ORF">FB471_5325</name>
</gene>
<organism evidence="2 3">
    <name type="scientific">Amycolatopsis cihanbeyliensis</name>
    <dbReference type="NCBI Taxonomy" id="1128664"/>
    <lineage>
        <taxon>Bacteria</taxon>
        <taxon>Bacillati</taxon>
        <taxon>Actinomycetota</taxon>
        <taxon>Actinomycetes</taxon>
        <taxon>Pseudonocardiales</taxon>
        <taxon>Pseudonocardiaceae</taxon>
        <taxon>Amycolatopsis</taxon>
    </lineage>
</organism>
<dbReference type="RefSeq" id="WP_142001009.1">
    <property type="nucleotide sequence ID" value="NZ_VFML01000001.1"/>
</dbReference>
<keyword evidence="1" id="KW-0472">Membrane</keyword>
<protein>
    <submittedName>
        <fullName evidence="2">Uncharacterized protein</fullName>
    </submittedName>
</protein>
<feature type="transmembrane region" description="Helical" evidence="1">
    <location>
        <begin position="51"/>
        <end position="74"/>
    </location>
</feature>